<dbReference type="PROSITE" id="PS50053">
    <property type="entry name" value="UBIQUITIN_2"/>
    <property type="match status" value="1"/>
</dbReference>
<name>A0AAW1PZ95_9CHLO</name>
<comment type="caution">
    <text evidence="2">The sequence shown here is derived from an EMBL/GenBank/DDBJ whole genome shotgun (WGS) entry which is preliminary data.</text>
</comment>
<keyword evidence="3" id="KW-1185">Reference proteome</keyword>
<dbReference type="Gene3D" id="3.10.20.90">
    <property type="entry name" value="Phosphatidylinositol 3-kinase Catalytic Subunit, Chain A, domain 1"/>
    <property type="match status" value="1"/>
</dbReference>
<dbReference type="InterPro" id="IPR006735">
    <property type="entry name" value="Rtf2"/>
</dbReference>
<sequence>MHLFAHCDGCATVTVAAQPSDCVAAVKQRLLSLHRLPLAPAETWLSCCGRPCRDEAFLSALPLSEGGSVHLHARLRGGGGDGGATGAESRASYLEMYAGKKVQKTNPAEARLALWTQCRLSGERLRPPCCADELGSLFNKDAVVEALVTKAMPKGLGHITSLKHLINLQLTPTTHPQTASRDAVAAGAASTTPPNEADFCCPVTGTQMNGMASFVVLQPSGLVVSERALKQSRDTVEELAGGKGSAAASIPLNPPIEDALLMREALLAKRAAAKAKKDNKKAHKVSVSAAAPDAAQPAAETVVITAHANGAGEKRRSADISVAAVAAFPTQQVKAKKFKATDLLPAGATESVWSSLFTGGKVSKETYGSRCNSARGMRM</sequence>
<evidence type="ECO:0000313" key="3">
    <source>
        <dbReference type="Proteomes" id="UP001465755"/>
    </source>
</evidence>
<dbReference type="Proteomes" id="UP001465755">
    <property type="component" value="Unassembled WGS sequence"/>
</dbReference>
<reference evidence="2 3" key="1">
    <citation type="journal article" date="2024" name="Nat. Commun.">
        <title>Phylogenomics reveals the evolutionary origins of lichenization in chlorophyte algae.</title>
        <authorList>
            <person name="Puginier C."/>
            <person name="Libourel C."/>
            <person name="Otte J."/>
            <person name="Skaloud P."/>
            <person name="Haon M."/>
            <person name="Grisel S."/>
            <person name="Petersen M."/>
            <person name="Berrin J.G."/>
            <person name="Delaux P.M."/>
            <person name="Dal Grande F."/>
            <person name="Keller J."/>
        </authorList>
    </citation>
    <scope>NUCLEOTIDE SEQUENCE [LARGE SCALE GENOMIC DNA]</scope>
    <source>
        <strain evidence="2 3">SAG 2036</strain>
    </source>
</reference>
<organism evidence="2 3">
    <name type="scientific">Symbiochloris irregularis</name>
    <dbReference type="NCBI Taxonomy" id="706552"/>
    <lineage>
        <taxon>Eukaryota</taxon>
        <taxon>Viridiplantae</taxon>
        <taxon>Chlorophyta</taxon>
        <taxon>core chlorophytes</taxon>
        <taxon>Trebouxiophyceae</taxon>
        <taxon>Trebouxiales</taxon>
        <taxon>Trebouxiaceae</taxon>
        <taxon>Symbiochloris</taxon>
    </lineage>
</organism>
<dbReference type="EMBL" id="JALJOQ010000004">
    <property type="protein sequence ID" value="KAK9813469.1"/>
    <property type="molecule type" value="Genomic_DNA"/>
</dbReference>
<dbReference type="GO" id="GO:0006274">
    <property type="term" value="P:DNA replication termination"/>
    <property type="evidence" value="ECO:0007669"/>
    <property type="project" value="TreeGrafter"/>
</dbReference>
<dbReference type="Pfam" id="PF04641">
    <property type="entry name" value="Rtf2"/>
    <property type="match status" value="1"/>
</dbReference>
<proteinExistence type="predicted"/>
<feature type="domain" description="Ubiquitin-like" evidence="1">
    <location>
        <begin position="1"/>
        <end position="78"/>
    </location>
</feature>
<dbReference type="GO" id="GO:0005634">
    <property type="term" value="C:nucleus"/>
    <property type="evidence" value="ECO:0007669"/>
    <property type="project" value="TreeGrafter"/>
</dbReference>
<dbReference type="InterPro" id="IPR000626">
    <property type="entry name" value="Ubiquitin-like_dom"/>
</dbReference>
<dbReference type="PANTHER" id="PTHR12775:SF2">
    <property type="entry name" value="REPLICATION TERMINATION FACTOR 2"/>
    <property type="match status" value="1"/>
</dbReference>
<evidence type="ECO:0000259" key="1">
    <source>
        <dbReference type="PROSITE" id="PS50053"/>
    </source>
</evidence>
<dbReference type="PANTHER" id="PTHR12775">
    <property type="entry name" value="PROTEIN C20ORF43 HOMOLOG"/>
    <property type="match status" value="1"/>
</dbReference>
<evidence type="ECO:0000313" key="2">
    <source>
        <dbReference type="EMBL" id="KAK9813469.1"/>
    </source>
</evidence>
<dbReference type="AlphaFoldDB" id="A0AAW1PZ95"/>
<dbReference type="SUPFAM" id="SSF54236">
    <property type="entry name" value="Ubiquitin-like"/>
    <property type="match status" value="1"/>
</dbReference>
<dbReference type="InterPro" id="IPR029071">
    <property type="entry name" value="Ubiquitin-like_domsf"/>
</dbReference>
<protein>
    <recommendedName>
        <fullName evidence="1">Ubiquitin-like domain-containing protein</fullName>
    </recommendedName>
</protein>
<accession>A0AAW1PZ95</accession>
<gene>
    <name evidence="2" type="ORF">WJX73_000679</name>
</gene>